<evidence type="ECO:0000256" key="1">
    <source>
        <dbReference type="ARBA" id="ARBA00004635"/>
    </source>
</evidence>
<feature type="chain" id="PRO_5039388763" description="Lipoprotein" evidence="7">
    <location>
        <begin position="22"/>
        <end position="281"/>
    </location>
</feature>
<organism evidence="8 9">
    <name type="scientific">Candidatus Ignatzschineria merdigallinarum</name>
    <dbReference type="NCBI Taxonomy" id="2838621"/>
    <lineage>
        <taxon>Bacteria</taxon>
        <taxon>Pseudomonadati</taxon>
        <taxon>Pseudomonadota</taxon>
        <taxon>Gammaproteobacteria</taxon>
        <taxon>Cardiobacteriales</taxon>
        <taxon>Ignatzschineriaceae</taxon>
        <taxon>Ignatzschineria</taxon>
    </lineage>
</organism>
<keyword evidence="6" id="KW-0449">Lipoprotein</keyword>
<keyword evidence="5" id="KW-0564">Palmitate</keyword>
<gene>
    <name evidence="8" type="ORF">H9889_05700</name>
</gene>
<protein>
    <recommendedName>
        <fullName evidence="10">Lipoprotein</fullName>
    </recommendedName>
</protein>
<dbReference type="Gene3D" id="3.40.190.10">
    <property type="entry name" value="Periplasmic binding protein-like II"/>
    <property type="match status" value="2"/>
</dbReference>
<evidence type="ECO:0000256" key="7">
    <source>
        <dbReference type="SAM" id="SignalP"/>
    </source>
</evidence>
<evidence type="ECO:0000256" key="4">
    <source>
        <dbReference type="ARBA" id="ARBA00023136"/>
    </source>
</evidence>
<dbReference type="PANTHER" id="PTHR30429:SF0">
    <property type="entry name" value="METHIONINE-BINDING LIPOPROTEIN METQ"/>
    <property type="match status" value="1"/>
</dbReference>
<name>A0A9D1Q5E4_9GAMM</name>
<dbReference type="PANTHER" id="PTHR30429">
    <property type="entry name" value="D-METHIONINE-BINDING LIPOPROTEIN METQ"/>
    <property type="match status" value="1"/>
</dbReference>
<reference evidence="8" key="1">
    <citation type="journal article" date="2021" name="PeerJ">
        <title>Extensive microbial diversity within the chicken gut microbiome revealed by metagenomics and culture.</title>
        <authorList>
            <person name="Gilroy R."/>
            <person name="Ravi A."/>
            <person name="Getino M."/>
            <person name="Pursley I."/>
            <person name="Horton D.L."/>
            <person name="Alikhan N.F."/>
            <person name="Baker D."/>
            <person name="Gharbi K."/>
            <person name="Hall N."/>
            <person name="Watson M."/>
            <person name="Adriaenssens E.M."/>
            <person name="Foster-Nyarko E."/>
            <person name="Jarju S."/>
            <person name="Secka A."/>
            <person name="Antonio M."/>
            <person name="Oren A."/>
            <person name="Chaudhuri R.R."/>
            <person name="La Ragione R."/>
            <person name="Hildebrand F."/>
            <person name="Pallen M.J."/>
        </authorList>
    </citation>
    <scope>NUCLEOTIDE SEQUENCE</scope>
    <source>
        <strain evidence="8">CHK160-9182</strain>
    </source>
</reference>
<evidence type="ECO:0000256" key="6">
    <source>
        <dbReference type="ARBA" id="ARBA00023288"/>
    </source>
</evidence>
<dbReference type="GO" id="GO:0016020">
    <property type="term" value="C:membrane"/>
    <property type="evidence" value="ECO:0007669"/>
    <property type="project" value="UniProtKB-SubCell"/>
</dbReference>
<evidence type="ECO:0000256" key="5">
    <source>
        <dbReference type="ARBA" id="ARBA00023139"/>
    </source>
</evidence>
<dbReference type="AlphaFoldDB" id="A0A9D1Q5E4"/>
<dbReference type="Pfam" id="PF03180">
    <property type="entry name" value="Lipoprotein_9"/>
    <property type="match status" value="1"/>
</dbReference>
<comment type="similarity">
    <text evidence="2">Belongs to the NlpA lipoprotein family.</text>
</comment>
<dbReference type="PROSITE" id="PS51257">
    <property type="entry name" value="PROKAR_LIPOPROTEIN"/>
    <property type="match status" value="1"/>
</dbReference>
<comment type="subcellular location">
    <subcellularLocation>
        <location evidence="1">Membrane</location>
        <topology evidence="1">Lipid-anchor</topology>
    </subcellularLocation>
</comment>
<dbReference type="Proteomes" id="UP000823934">
    <property type="component" value="Unassembled WGS sequence"/>
</dbReference>
<comment type="caution">
    <text evidence="8">The sequence shown here is derived from an EMBL/GenBank/DDBJ whole genome shotgun (WGS) entry which is preliminary data.</text>
</comment>
<keyword evidence="3 7" id="KW-0732">Signal</keyword>
<feature type="signal peptide" evidence="7">
    <location>
        <begin position="1"/>
        <end position="21"/>
    </location>
</feature>
<evidence type="ECO:0000256" key="3">
    <source>
        <dbReference type="ARBA" id="ARBA00022729"/>
    </source>
</evidence>
<dbReference type="InterPro" id="IPR004872">
    <property type="entry name" value="Lipoprotein_NlpA"/>
</dbReference>
<sequence length="281" mass="30711">MKGVFKKLAFVSLLGATAVLAACNSDEKSADQTTSADVKKIRIGTTVGDFADMVTDSVKPQLEKKGYDVELVVFTDYVLPNRALADGSLEINTFQHLPYLNSFKTLNELELTEVFQIPTGPLGIYSGQKDDLSVIAKGAKFAVPNDPSNFSRSLALLVDAGIITLKPGTDSLKATKNDIAENPHNIELVMIEAPQLPRVRPDVDYVVIPGNYAASSNIPFSDALFADPGFVFINWAAVKTADIDAPWLKDVTEAYNSEEFKAYAAERFAGYKYPQSWEETK</sequence>
<evidence type="ECO:0000256" key="2">
    <source>
        <dbReference type="ARBA" id="ARBA00008973"/>
    </source>
</evidence>
<reference evidence="8" key="2">
    <citation type="submission" date="2021-04" db="EMBL/GenBank/DDBJ databases">
        <authorList>
            <person name="Gilroy R."/>
        </authorList>
    </citation>
    <scope>NUCLEOTIDE SEQUENCE</scope>
    <source>
        <strain evidence="8">CHK160-9182</strain>
    </source>
</reference>
<evidence type="ECO:0008006" key="10">
    <source>
        <dbReference type="Google" id="ProtNLM"/>
    </source>
</evidence>
<keyword evidence="4" id="KW-0472">Membrane</keyword>
<accession>A0A9D1Q5E4</accession>
<dbReference type="EMBL" id="DXHP01000126">
    <property type="protein sequence ID" value="HIW06803.1"/>
    <property type="molecule type" value="Genomic_DNA"/>
</dbReference>
<proteinExistence type="inferred from homology"/>
<dbReference type="SUPFAM" id="SSF53850">
    <property type="entry name" value="Periplasmic binding protein-like II"/>
    <property type="match status" value="1"/>
</dbReference>
<evidence type="ECO:0000313" key="8">
    <source>
        <dbReference type="EMBL" id="HIW06803.1"/>
    </source>
</evidence>
<evidence type="ECO:0000313" key="9">
    <source>
        <dbReference type="Proteomes" id="UP000823934"/>
    </source>
</evidence>